<dbReference type="Proteomes" id="UP000031572">
    <property type="component" value="Unassembled WGS sequence"/>
</dbReference>
<dbReference type="STRING" id="709839.TSA66_10545"/>
<reference evidence="3 4" key="1">
    <citation type="submission" date="2014-12" db="EMBL/GenBank/DDBJ databases">
        <title>Denitrispirillum autotrophicum gen. nov., sp. nov., Denitrifying, Facultatively Autotrophic Bacteria Isolated from Rice Paddy Soil.</title>
        <authorList>
            <person name="Ishii S."/>
            <person name="Ashida N."/>
            <person name="Ohno H."/>
            <person name="Otsuka S."/>
            <person name="Yokota A."/>
            <person name="Senoo K."/>
        </authorList>
    </citation>
    <scope>NUCLEOTIDE SEQUENCE [LARGE SCALE GENOMIC DNA]</scope>
    <source>
        <strain evidence="3 4">TSA66</strain>
    </source>
</reference>
<keyword evidence="4" id="KW-1185">Reference proteome</keyword>
<dbReference type="InterPro" id="IPR018550">
    <property type="entry name" value="Lipid-A_deacylase-rel"/>
</dbReference>
<organism evidence="3 4">
    <name type="scientific">Noviherbaspirillum autotrophicum</name>
    <dbReference type="NCBI Taxonomy" id="709839"/>
    <lineage>
        <taxon>Bacteria</taxon>
        <taxon>Pseudomonadati</taxon>
        <taxon>Pseudomonadota</taxon>
        <taxon>Betaproteobacteria</taxon>
        <taxon>Burkholderiales</taxon>
        <taxon>Oxalobacteraceae</taxon>
        <taxon>Noviherbaspirillum</taxon>
    </lineage>
</organism>
<dbReference type="InterPro" id="IPR011250">
    <property type="entry name" value="OMP/PagP_B-barrel"/>
</dbReference>
<accession>A0A0C1Y9I5</accession>
<dbReference type="Pfam" id="PF09411">
    <property type="entry name" value="PagL"/>
    <property type="match status" value="1"/>
</dbReference>
<dbReference type="OrthoDB" id="5297282at2"/>
<dbReference type="SUPFAM" id="SSF56925">
    <property type="entry name" value="OMPA-like"/>
    <property type="match status" value="1"/>
</dbReference>
<dbReference type="Gene3D" id="2.40.160.20">
    <property type="match status" value="1"/>
</dbReference>
<protein>
    <submittedName>
        <fullName evidence="3">Signal peptide protein</fullName>
    </submittedName>
</protein>
<dbReference type="PIRSF" id="PIRSF029681">
    <property type="entry name" value="PagL"/>
    <property type="match status" value="1"/>
</dbReference>
<dbReference type="GO" id="GO:0009279">
    <property type="term" value="C:cell outer membrane"/>
    <property type="evidence" value="ECO:0007669"/>
    <property type="project" value="UniProtKB-SubCell"/>
</dbReference>
<evidence type="ECO:0000313" key="3">
    <source>
        <dbReference type="EMBL" id="KIF83638.1"/>
    </source>
</evidence>
<evidence type="ECO:0000256" key="1">
    <source>
        <dbReference type="ARBA" id="ARBA00004442"/>
    </source>
</evidence>
<dbReference type="AlphaFoldDB" id="A0A0C1Y9I5"/>
<gene>
    <name evidence="3" type="ORF">TSA66_10545</name>
</gene>
<dbReference type="EMBL" id="JWJG01000028">
    <property type="protein sequence ID" value="KIF83638.1"/>
    <property type="molecule type" value="Genomic_DNA"/>
</dbReference>
<comment type="subcellular location">
    <subcellularLocation>
        <location evidence="1">Cell outer membrane</location>
    </subcellularLocation>
</comment>
<evidence type="ECO:0000313" key="4">
    <source>
        <dbReference type="Proteomes" id="UP000031572"/>
    </source>
</evidence>
<sequence>MVRLGMQWKWENKWWQSNGSHVSGYWDMGLAHWRERRFQNVLDKTQNLTSIGITPVFRLQSDSLTGPYGEFGIGVHYLSELYDNNGRQLSTRFQFGDRIGAGYVFRNKLDLGLMIEHFSNGGVKEPNDGVNFAVVRVRYPF</sequence>
<name>A0A0C1Y9I5_9BURK</name>
<comment type="caution">
    <text evidence="3">The sequence shown here is derived from an EMBL/GenBank/DDBJ whole genome shotgun (WGS) entry which is preliminary data.</text>
</comment>
<evidence type="ECO:0000256" key="2">
    <source>
        <dbReference type="PIRSR" id="PIRSR029681-2"/>
    </source>
</evidence>
<proteinExistence type="predicted"/>
<feature type="site" description="Critical for activity" evidence="2">
    <location>
        <position position="120"/>
    </location>
</feature>